<dbReference type="Proteomes" id="UP001058003">
    <property type="component" value="Chromosome"/>
</dbReference>
<dbReference type="OrthoDB" id="5176305at2"/>
<evidence type="ECO:0000313" key="3">
    <source>
        <dbReference type="Proteomes" id="UP001058003"/>
    </source>
</evidence>
<accession>A0A9Q9IMF1</accession>
<dbReference type="InterPro" id="IPR032710">
    <property type="entry name" value="NTF2-like_dom_sf"/>
</dbReference>
<evidence type="ECO:0000256" key="1">
    <source>
        <dbReference type="SAM" id="MobiDB-lite"/>
    </source>
</evidence>
<name>A0A9Q9IMF1_9ACTN</name>
<evidence type="ECO:0000313" key="2">
    <source>
        <dbReference type="EMBL" id="UWZ58231.1"/>
    </source>
</evidence>
<evidence type="ECO:0008006" key="4">
    <source>
        <dbReference type="Google" id="ProtNLM"/>
    </source>
</evidence>
<dbReference type="RefSeq" id="WP_156089800.1">
    <property type="nucleotide sequence ID" value="NZ_CP073767.1"/>
</dbReference>
<keyword evidence="3" id="KW-1185">Reference proteome</keyword>
<dbReference type="AlphaFoldDB" id="A0A9Q9IMF1"/>
<dbReference type="PANTHER" id="PTHR41252">
    <property type="entry name" value="BLR2505 PROTEIN"/>
    <property type="match status" value="1"/>
</dbReference>
<dbReference type="Gene3D" id="3.10.450.50">
    <property type="match status" value="2"/>
</dbReference>
<dbReference type="KEGG" id="daur:Daura_19900"/>
<dbReference type="PANTHER" id="PTHR41252:SF1">
    <property type="entry name" value="BLR2505 PROTEIN"/>
    <property type="match status" value="1"/>
</dbReference>
<gene>
    <name evidence="2" type="ORF">Daura_19900</name>
</gene>
<dbReference type="EMBL" id="CP073767">
    <property type="protein sequence ID" value="UWZ58231.1"/>
    <property type="molecule type" value="Genomic_DNA"/>
</dbReference>
<feature type="region of interest" description="Disordered" evidence="1">
    <location>
        <begin position="38"/>
        <end position="58"/>
    </location>
</feature>
<organism evidence="2 3">
    <name type="scientific">Dactylosporangium aurantiacum</name>
    <dbReference type="NCBI Taxonomy" id="35754"/>
    <lineage>
        <taxon>Bacteria</taxon>
        <taxon>Bacillati</taxon>
        <taxon>Actinomycetota</taxon>
        <taxon>Actinomycetes</taxon>
        <taxon>Micromonosporales</taxon>
        <taxon>Micromonosporaceae</taxon>
        <taxon>Dactylosporangium</taxon>
    </lineage>
</organism>
<protein>
    <recommendedName>
        <fullName evidence="4">SnoaL-like domain-containing protein</fullName>
    </recommendedName>
</protein>
<dbReference type="SUPFAM" id="SSF54427">
    <property type="entry name" value="NTF2-like"/>
    <property type="match status" value="2"/>
</dbReference>
<sequence>MTRAVRAGMDFVTALDRGSLGGLARLCAPGATWWVDTGPDRRGGDPAVSPGGSGRFPLHGTMPMDDKLALMRSLGPTAFPTGCRQIPRRVVAGTDTCVIEVEGHGVHTSGLEYANRYAFVFDVDAAGAIVSVREYLDTIHAQHVVGGAAAVPRTTLDRVPGPGDQQPRGRAEELALALWPALETGDIDAFGALFGAGATWWTDSGRDRARGRPHRAGDITANGPFHGTVAIADKLAAMRARIASGAYASAAVAVTAHRWIADDTLVAVEASGDATLGGGLRYQNRYLWVVDVAPDGIAQVREYCDTLHIADLMGYDAEVAG</sequence>
<proteinExistence type="predicted"/>
<reference evidence="2" key="1">
    <citation type="submission" date="2021-04" db="EMBL/GenBank/DDBJ databases">
        <title>Dactylosporangium aurantiacum NRRL B-8018 full assembly.</title>
        <authorList>
            <person name="Hartkoorn R.C."/>
            <person name="Beaudoing E."/>
            <person name="Hot D."/>
        </authorList>
    </citation>
    <scope>NUCLEOTIDE SEQUENCE</scope>
    <source>
        <strain evidence="2">NRRL B-8018</strain>
    </source>
</reference>